<dbReference type="Gene3D" id="1.10.220.150">
    <property type="entry name" value="Arf GTPase activating protein"/>
    <property type="match status" value="1"/>
</dbReference>
<dbReference type="InterPro" id="IPR038508">
    <property type="entry name" value="ArfGAP_dom_sf"/>
</dbReference>
<dbReference type="SUPFAM" id="SSF57863">
    <property type="entry name" value="ArfGap/RecO-like zinc finger"/>
    <property type="match status" value="1"/>
</dbReference>
<protein>
    <recommendedName>
        <fullName evidence="3">Arf-GAP domain-containing protein</fullName>
    </recommendedName>
</protein>
<evidence type="ECO:0000313" key="5">
    <source>
        <dbReference type="Proteomes" id="UP001515480"/>
    </source>
</evidence>
<evidence type="ECO:0000259" key="3">
    <source>
        <dbReference type="PROSITE" id="PS50115"/>
    </source>
</evidence>
<dbReference type="SMART" id="SM00105">
    <property type="entry name" value="ArfGap"/>
    <property type="match status" value="1"/>
</dbReference>
<proteinExistence type="predicted"/>
<comment type="caution">
    <text evidence="4">The sequence shown here is derived from an EMBL/GenBank/DDBJ whole genome shotgun (WGS) entry which is preliminary data.</text>
</comment>
<dbReference type="Pfam" id="PF01412">
    <property type="entry name" value="ArfGap"/>
    <property type="match status" value="1"/>
</dbReference>
<organism evidence="4 5">
    <name type="scientific">Prymnesium parvum</name>
    <name type="common">Toxic golden alga</name>
    <dbReference type="NCBI Taxonomy" id="97485"/>
    <lineage>
        <taxon>Eukaryota</taxon>
        <taxon>Haptista</taxon>
        <taxon>Haptophyta</taxon>
        <taxon>Prymnesiophyceae</taxon>
        <taxon>Prymnesiales</taxon>
        <taxon>Prymnesiaceae</taxon>
        <taxon>Prymnesium</taxon>
    </lineage>
</organism>
<dbReference type="Proteomes" id="UP001515480">
    <property type="component" value="Unassembled WGS sequence"/>
</dbReference>
<evidence type="ECO:0000313" key="4">
    <source>
        <dbReference type="EMBL" id="KAL1529387.1"/>
    </source>
</evidence>
<keyword evidence="1" id="KW-0863">Zinc-finger</keyword>
<evidence type="ECO:0000256" key="1">
    <source>
        <dbReference type="PROSITE-ProRule" id="PRU00288"/>
    </source>
</evidence>
<feature type="region of interest" description="Disordered" evidence="2">
    <location>
        <begin position="128"/>
        <end position="155"/>
    </location>
</feature>
<keyword evidence="1" id="KW-0479">Metal-binding</keyword>
<name>A0AB34K7M9_PRYPA</name>
<dbReference type="AlphaFoldDB" id="A0AB34K7M9"/>
<dbReference type="PROSITE" id="PS50115">
    <property type="entry name" value="ARFGAP"/>
    <property type="match status" value="1"/>
</dbReference>
<reference evidence="4 5" key="1">
    <citation type="journal article" date="2024" name="Science">
        <title>Giant polyketide synthase enzymes in the biosynthesis of giant marine polyether toxins.</title>
        <authorList>
            <person name="Fallon T.R."/>
            <person name="Shende V.V."/>
            <person name="Wierzbicki I.H."/>
            <person name="Pendleton A.L."/>
            <person name="Watervoot N.F."/>
            <person name="Auber R.P."/>
            <person name="Gonzalez D.J."/>
            <person name="Wisecaver J.H."/>
            <person name="Moore B.S."/>
        </authorList>
    </citation>
    <scope>NUCLEOTIDE SEQUENCE [LARGE SCALE GENOMIC DNA]</scope>
    <source>
        <strain evidence="4 5">12B1</strain>
    </source>
</reference>
<dbReference type="GO" id="GO:0008270">
    <property type="term" value="F:zinc ion binding"/>
    <property type="evidence" value="ECO:0007669"/>
    <property type="project" value="UniProtKB-KW"/>
</dbReference>
<accession>A0AB34K7M9</accession>
<dbReference type="InterPro" id="IPR001164">
    <property type="entry name" value="ArfGAP_dom"/>
</dbReference>
<gene>
    <name evidence="4" type="ORF">AB1Y20_000338</name>
</gene>
<keyword evidence="1" id="KW-0862">Zinc</keyword>
<dbReference type="PANTHER" id="PTHR46085">
    <property type="entry name" value="ARFGAP/RECO-RELATED"/>
    <property type="match status" value="1"/>
</dbReference>
<feature type="domain" description="Arf-GAP" evidence="3">
    <location>
        <begin position="5"/>
        <end position="119"/>
    </location>
</feature>
<dbReference type="EMBL" id="JBGBPQ010000001">
    <property type="protein sequence ID" value="KAL1529387.1"/>
    <property type="molecule type" value="Genomic_DNA"/>
</dbReference>
<dbReference type="PANTHER" id="PTHR46085:SF3">
    <property type="entry name" value="ARF GTPASE ACTIVATING PROTEIN"/>
    <property type="match status" value="1"/>
</dbReference>
<sequence>MTDHMAALNKLRRLPENKLCGTCFKDDRMGYKDVCMKFKIFVCSDCKSAHQAYSHRCKSVTMSNWSKEEVEILKQENGGGNAVNKATIFANLPPNSSLVPKPGCHPNETKEFVQRAYNEFQWHDPNGVASLHRSASDTPPTNKEDPPPVMSAKTAPLPVTSITDDLLGLSMGDSTPFGAASNGSTNGSAEWASFDSGFGNFVSQPAASAKPEAAPTVFPPVSGGFDDNFGSFDTMSAPAPSSFGQNTSSRASFGTAPFEASSFETSSFDTASFDTAPFDPFGSSAPAPLNPTSALEGISFAPAPAAPVAMEEKKKPPPPAKMIAPLDSPSSPAGPPGGFGAMGMGGVAPRMVPPQGMGMPPMGMGAGGMGCGMAGMGGMGGGMGGMGAMGGAMGGGMGGRGGMGGMGGMGVGMGGMGGGMAMGGGMGGMGGGLGGGMGGMGALGGGMQGMAGMGPNMGLGAGGMGMPPVMAAKSNGQAPAPNLLQPSKAPGMAHKDIMAMFN</sequence>
<dbReference type="GO" id="GO:0005096">
    <property type="term" value="F:GTPase activator activity"/>
    <property type="evidence" value="ECO:0007669"/>
    <property type="project" value="InterPro"/>
</dbReference>
<dbReference type="InterPro" id="IPR044820">
    <property type="entry name" value="AGD14-like"/>
</dbReference>
<keyword evidence="5" id="KW-1185">Reference proteome</keyword>
<dbReference type="InterPro" id="IPR037278">
    <property type="entry name" value="ARFGAP/RecO"/>
</dbReference>
<evidence type="ECO:0000256" key="2">
    <source>
        <dbReference type="SAM" id="MobiDB-lite"/>
    </source>
</evidence>